<feature type="compositionally biased region" description="Basic and acidic residues" evidence="5">
    <location>
        <begin position="652"/>
        <end position="667"/>
    </location>
</feature>
<feature type="region of interest" description="Disordered" evidence="5">
    <location>
        <begin position="395"/>
        <end position="423"/>
    </location>
</feature>
<feature type="compositionally biased region" description="Basic and acidic residues" evidence="5">
    <location>
        <begin position="807"/>
        <end position="818"/>
    </location>
</feature>
<feature type="compositionally biased region" description="Polar residues" evidence="5">
    <location>
        <begin position="552"/>
        <end position="584"/>
    </location>
</feature>
<feature type="compositionally biased region" description="Low complexity" evidence="5">
    <location>
        <begin position="459"/>
        <end position="473"/>
    </location>
</feature>
<feature type="region of interest" description="Disordered" evidence="5">
    <location>
        <begin position="292"/>
        <end position="325"/>
    </location>
</feature>
<feature type="compositionally biased region" description="Polar residues" evidence="5">
    <location>
        <begin position="445"/>
        <end position="455"/>
    </location>
</feature>
<keyword evidence="3 4" id="KW-0862">Zinc</keyword>
<evidence type="ECO:0000259" key="7">
    <source>
        <dbReference type="PROSITE" id="PS50238"/>
    </source>
</evidence>
<evidence type="ECO:0000313" key="8">
    <source>
        <dbReference type="EMBL" id="GMM58764.1"/>
    </source>
</evidence>
<feature type="region of interest" description="Disordered" evidence="5">
    <location>
        <begin position="248"/>
        <end position="277"/>
    </location>
</feature>
<dbReference type="EMBL" id="BTGD01000025">
    <property type="protein sequence ID" value="GMM58764.1"/>
    <property type="molecule type" value="Genomic_DNA"/>
</dbReference>
<feature type="region of interest" description="Disordered" evidence="5">
    <location>
        <begin position="520"/>
        <end position="624"/>
    </location>
</feature>
<sequence>MAFQATSRNKVNAPNETFVCTKCDQKIDSGNFYTINNFHYHDHCFHCFKCQKFLASKDDKGHNDKLLVLENGTLICSNCSDSCRMCGKKIFDLAIILSNNEAYCPDCFRCTKCNTKITDLKYAKTKNGIFCINCHQVLLQKRRLLKENLLKGKNSSHSIEVPQRSPSRNINRDKPIYGTNPNSLPMLLNKNSTSSSLLSSSHSNPAPNERSSNSQSSTDSKTHLLNNQQQNLRMPPTLLKDSTLSSIRNVESTDDDGSKTSREHLEVEPKTMHGRNQSIDDMLNATLDQEADFVDGNDSPQERDEINNINTDDEHEDSPDSVEHDATDRSFLHATPVKHTMESAFSENSLIADYDNESIPQVEGKIIPQELPELPTSIMPDIDNRDTSVLNSPDMRKTSTPSMGHAKSPINSPKAVQKSDSTHNVHGLALDLPMFSFEDKETYQKQKFASGTSNPPGKPNANIPINNTNTPAAKSATTTNTPYVTKLDQPTSAPPTIQKNKKLNRSFSLKDKFFNGFKSKSPKANISSPHPLPTNIPIGNSADTHSGWGVSPKNNSRTTSNDKPVNVFKGSSDTLLYNKYNHQNGPIGISSPIKNIQTPQRHNRSQSTASQSSQTTATPKLQEASAHVAMFRTPPLDNNALFKRGHANSGGDHARSKSYDTSSKVEHPVSVPATSSATPIVVESIDGADDSVITRTTDSSIPSEQKISEHHRSVSWQTALHLGHKIIDEVDETRERIDGHGALGNFLPGDNNSPAAKTEALDYEMKVRKMKLDLKNLENTKVQLLLEIERLRQTKDTLSTEVNQLRLERDPVRDRQLSADRGTPSSYGRHSRNNSSVVNDGNLSNISTPITHMTQSPQSNSKQKFWKIFGKDSNSNAPRGKGSQLNFGTGNGDPDSSVNTFSSSKFGVPQGNNVSPNHSGTSGLQSIVLTDLCEFEDTNVPNVVTKCVDYIESDEELLRVQGLYRKSGSQSQIEAVEQELYGSNSANFQFGPDVDINVVTNVLKRFLRNLQIPVLPFALYDPLIAIVKENNLLQTVSLTEPDGNDAEVVKRINARLQSMLFQQLPREHLNLLQVIIAHVNKVAAWKDENLMTLHNLSLVFAPSLFHDVDFERDIADLKERNYLVEYLFTYKIIV</sequence>
<dbReference type="PANTHER" id="PTHR23176:SF121">
    <property type="entry name" value="RHO-TYPE GTPASE-ACTIVATING PROTEIN 1-RELATED"/>
    <property type="match status" value="1"/>
</dbReference>
<dbReference type="Gene3D" id="1.10.555.10">
    <property type="entry name" value="Rho GTPase activation protein"/>
    <property type="match status" value="1"/>
</dbReference>
<evidence type="ECO:0000256" key="2">
    <source>
        <dbReference type="ARBA" id="ARBA00022723"/>
    </source>
</evidence>
<feature type="compositionally biased region" description="Low complexity" evidence="5">
    <location>
        <begin position="605"/>
        <end position="618"/>
    </location>
</feature>
<dbReference type="InterPro" id="IPR000198">
    <property type="entry name" value="RhoGAP_dom"/>
</dbReference>
<feature type="compositionally biased region" description="Polar residues" evidence="5">
    <location>
        <begin position="823"/>
        <end position="863"/>
    </location>
</feature>
<dbReference type="Pfam" id="PF00620">
    <property type="entry name" value="RhoGAP"/>
    <property type="match status" value="1"/>
</dbReference>
<feature type="compositionally biased region" description="Polar residues" evidence="5">
    <location>
        <begin position="872"/>
        <end position="920"/>
    </location>
</feature>
<dbReference type="PROSITE" id="PS50238">
    <property type="entry name" value="RHOGAP"/>
    <property type="match status" value="1"/>
</dbReference>
<feature type="compositionally biased region" description="Acidic residues" evidence="5">
    <location>
        <begin position="311"/>
        <end position="320"/>
    </location>
</feature>
<evidence type="ECO:0000256" key="4">
    <source>
        <dbReference type="PROSITE-ProRule" id="PRU00125"/>
    </source>
</evidence>
<dbReference type="SMART" id="SM00132">
    <property type="entry name" value="LIM"/>
    <property type="match status" value="2"/>
</dbReference>
<keyword evidence="1" id="KW-0343">GTPase activation</keyword>
<dbReference type="SUPFAM" id="SSF48350">
    <property type="entry name" value="GTPase activation domain, GAP"/>
    <property type="match status" value="1"/>
</dbReference>
<dbReference type="SMART" id="SM00324">
    <property type="entry name" value="RhoGAP"/>
    <property type="match status" value="1"/>
</dbReference>
<dbReference type="Proteomes" id="UP001377567">
    <property type="component" value="Unassembled WGS sequence"/>
</dbReference>
<keyword evidence="4" id="KW-0440">LIM domain</keyword>
<evidence type="ECO:0000259" key="6">
    <source>
        <dbReference type="PROSITE" id="PS50023"/>
    </source>
</evidence>
<proteinExistence type="predicted"/>
<comment type="caution">
    <text evidence="8">The sequence shown here is derived from an EMBL/GenBank/DDBJ whole genome shotgun (WGS) entry which is preliminary data.</text>
</comment>
<feature type="domain" description="LIM zinc-binding" evidence="6">
    <location>
        <begin position="81"/>
        <end position="141"/>
    </location>
</feature>
<accession>A0AAV5S4I0</accession>
<dbReference type="PROSITE" id="PS00478">
    <property type="entry name" value="LIM_DOMAIN_1"/>
    <property type="match status" value="1"/>
</dbReference>
<dbReference type="GO" id="GO:0005938">
    <property type="term" value="C:cell cortex"/>
    <property type="evidence" value="ECO:0007669"/>
    <property type="project" value="UniProtKB-ARBA"/>
</dbReference>
<evidence type="ECO:0000313" key="9">
    <source>
        <dbReference type="Proteomes" id="UP001377567"/>
    </source>
</evidence>
<name>A0AAV5S4I0_MAUHU</name>
<protein>
    <submittedName>
        <fullName evidence="8">GTPase-activating protein</fullName>
    </submittedName>
</protein>
<dbReference type="InterPro" id="IPR001781">
    <property type="entry name" value="Znf_LIM"/>
</dbReference>
<feature type="compositionally biased region" description="Basic and acidic residues" evidence="5">
    <location>
        <begin position="256"/>
        <end position="271"/>
    </location>
</feature>
<gene>
    <name evidence="8" type="ORF">DAKH74_053810</name>
</gene>
<organism evidence="8 9">
    <name type="scientific">Maudiozyma humilis</name>
    <name type="common">Sour dough yeast</name>
    <name type="synonym">Kazachstania humilis</name>
    <dbReference type="NCBI Taxonomy" id="51915"/>
    <lineage>
        <taxon>Eukaryota</taxon>
        <taxon>Fungi</taxon>
        <taxon>Dikarya</taxon>
        <taxon>Ascomycota</taxon>
        <taxon>Saccharomycotina</taxon>
        <taxon>Saccharomycetes</taxon>
        <taxon>Saccharomycetales</taxon>
        <taxon>Saccharomycetaceae</taxon>
        <taxon>Maudiozyma</taxon>
    </lineage>
</organism>
<reference evidence="8 9" key="1">
    <citation type="journal article" date="2023" name="Elife">
        <title>Identification of key yeast species and microbe-microbe interactions impacting larval growth of Drosophila in the wild.</title>
        <authorList>
            <person name="Mure A."/>
            <person name="Sugiura Y."/>
            <person name="Maeda R."/>
            <person name="Honda K."/>
            <person name="Sakurai N."/>
            <person name="Takahashi Y."/>
            <person name="Watada M."/>
            <person name="Katoh T."/>
            <person name="Gotoh A."/>
            <person name="Gotoh Y."/>
            <person name="Taniguchi I."/>
            <person name="Nakamura K."/>
            <person name="Hayashi T."/>
            <person name="Katayama T."/>
            <person name="Uemura T."/>
            <person name="Hattori Y."/>
        </authorList>
    </citation>
    <scope>NUCLEOTIDE SEQUENCE [LARGE SCALE GENOMIC DNA]</scope>
    <source>
        <strain evidence="8 9">KH-74</strain>
    </source>
</reference>
<feature type="compositionally biased region" description="Polar residues" evidence="5">
    <location>
        <begin position="153"/>
        <end position="169"/>
    </location>
</feature>
<dbReference type="PANTHER" id="PTHR23176">
    <property type="entry name" value="RHO/RAC/CDC GTPASE-ACTIVATING PROTEIN"/>
    <property type="match status" value="1"/>
</dbReference>
<feature type="region of interest" description="Disordered" evidence="5">
    <location>
        <begin position="636"/>
        <end position="670"/>
    </location>
</feature>
<dbReference type="Gene3D" id="2.10.110.10">
    <property type="entry name" value="Cysteine Rich Protein"/>
    <property type="match status" value="2"/>
</dbReference>
<dbReference type="GO" id="GO:0007165">
    <property type="term" value="P:signal transduction"/>
    <property type="evidence" value="ECO:0007669"/>
    <property type="project" value="InterPro"/>
</dbReference>
<evidence type="ECO:0000256" key="3">
    <source>
        <dbReference type="ARBA" id="ARBA00022833"/>
    </source>
</evidence>
<evidence type="ECO:0000256" key="5">
    <source>
        <dbReference type="SAM" id="MobiDB-lite"/>
    </source>
</evidence>
<feature type="region of interest" description="Disordered" evidence="5">
    <location>
        <begin position="443"/>
        <end position="504"/>
    </location>
</feature>
<keyword evidence="2 4" id="KW-0479">Metal-binding</keyword>
<dbReference type="CDD" id="cd00159">
    <property type="entry name" value="RhoGAP"/>
    <property type="match status" value="1"/>
</dbReference>
<dbReference type="PROSITE" id="PS50023">
    <property type="entry name" value="LIM_DOMAIN_2"/>
    <property type="match status" value="2"/>
</dbReference>
<feature type="domain" description="LIM zinc-binding" evidence="6">
    <location>
        <begin position="18"/>
        <end position="78"/>
    </location>
</feature>
<feature type="region of interest" description="Disordered" evidence="5">
    <location>
        <begin position="153"/>
        <end position="222"/>
    </location>
</feature>
<dbReference type="GO" id="GO:0046872">
    <property type="term" value="F:metal ion binding"/>
    <property type="evidence" value="ECO:0007669"/>
    <property type="project" value="UniProtKB-KW"/>
</dbReference>
<feature type="domain" description="Rho-GAP" evidence="7">
    <location>
        <begin position="927"/>
        <end position="1134"/>
    </location>
</feature>
<evidence type="ECO:0000256" key="1">
    <source>
        <dbReference type="ARBA" id="ARBA00022468"/>
    </source>
</evidence>
<feature type="compositionally biased region" description="Polar residues" evidence="5">
    <location>
        <begin position="475"/>
        <end position="498"/>
    </location>
</feature>
<dbReference type="GO" id="GO:0005933">
    <property type="term" value="C:cellular bud"/>
    <property type="evidence" value="ECO:0007669"/>
    <property type="project" value="UniProtKB-ARBA"/>
</dbReference>
<dbReference type="InterPro" id="IPR008936">
    <property type="entry name" value="Rho_GTPase_activation_prot"/>
</dbReference>
<dbReference type="CDD" id="cd09395">
    <property type="entry name" value="LIM2_Rga"/>
    <property type="match status" value="1"/>
</dbReference>
<feature type="compositionally biased region" description="Low complexity" evidence="5">
    <location>
        <begin position="187"/>
        <end position="204"/>
    </location>
</feature>
<dbReference type="Pfam" id="PF00412">
    <property type="entry name" value="LIM"/>
    <property type="match status" value="2"/>
</dbReference>
<dbReference type="GO" id="GO:0005096">
    <property type="term" value="F:GTPase activator activity"/>
    <property type="evidence" value="ECO:0007669"/>
    <property type="project" value="UniProtKB-KW"/>
</dbReference>
<dbReference type="AlphaFoldDB" id="A0AAV5S4I0"/>
<feature type="region of interest" description="Disordered" evidence="5">
    <location>
        <begin position="807"/>
        <end position="920"/>
    </location>
</feature>
<keyword evidence="9" id="KW-1185">Reference proteome</keyword>
<dbReference type="InterPro" id="IPR050729">
    <property type="entry name" value="Rho-GAP"/>
</dbReference>
<dbReference type="GO" id="GO:0007010">
    <property type="term" value="P:cytoskeleton organization"/>
    <property type="evidence" value="ECO:0007669"/>
    <property type="project" value="UniProtKB-ARBA"/>
</dbReference>